<evidence type="ECO:0000313" key="8">
    <source>
        <dbReference type="Proteomes" id="UP001209746"/>
    </source>
</evidence>
<dbReference type="Proteomes" id="UP001208186">
    <property type="component" value="Unassembled WGS sequence"/>
</dbReference>
<dbReference type="Proteomes" id="UP001209746">
    <property type="component" value="Unassembled WGS sequence"/>
</dbReference>
<evidence type="ECO:0000256" key="2">
    <source>
        <dbReference type="ARBA" id="ARBA00022670"/>
    </source>
</evidence>
<evidence type="ECO:0000256" key="4">
    <source>
        <dbReference type="ARBA" id="ARBA00022801"/>
    </source>
</evidence>
<gene>
    <name evidence="6" type="ORF">OB914_06805</name>
    <name evidence="5" type="ORF">OB916_05470</name>
</gene>
<evidence type="ECO:0000313" key="7">
    <source>
        <dbReference type="Proteomes" id="UP001208186"/>
    </source>
</evidence>
<dbReference type="AlphaFoldDB" id="A0AAE3LEP3"/>
<evidence type="ECO:0000313" key="6">
    <source>
        <dbReference type="EMBL" id="MCU4726676.1"/>
    </source>
</evidence>
<comment type="similarity">
    <text evidence="1">Belongs to the peptidase A31 family.</text>
</comment>
<sequence length="149" mass="15718">MSTVVIALGNPLRGDDGIGNVLLDRLRERGLPADVEFRDLGDGGFDVLHALADADRAVIVDAVRFGGEPGECAVFEPDDVAAVVESRGSHDSDLFELLDLAAAREEAPERVVIFGVQPGGMRAGERLSDPVETALPDLTDALVEVVEGL</sequence>
<dbReference type="GO" id="GO:0004190">
    <property type="term" value="F:aspartic-type endopeptidase activity"/>
    <property type="evidence" value="ECO:0007669"/>
    <property type="project" value="UniProtKB-KW"/>
</dbReference>
<proteinExistence type="inferred from homology"/>
<dbReference type="PRINTS" id="PR00446">
    <property type="entry name" value="HYDRGNUPTAKE"/>
</dbReference>
<dbReference type="EMBL" id="JAOPKD010000004">
    <property type="protein sequence ID" value="MCU4726676.1"/>
    <property type="molecule type" value="Genomic_DNA"/>
</dbReference>
<accession>A0AAE3LEP3</accession>
<organism evidence="6 8">
    <name type="scientific">Halapricum hydrolyticum</name>
    <dbReference type="NCBI Taxonomy" id="2979991"/>
    <lineage>
        <taxon>Archaea</taxon>
        <taxon>Methanobacteriati</taxon>
        <taxon>Methanobacteriota</taxon>
        <taxon>Stenosarchaea group</taxon>
        <taxon>Halobacteria</taxon>
        <taxon>Halobacteriales</taxon>
        <taxon>Haloarculaceae</taxon>
        <taxon>Halapricum</taxon>
    </lineage>
</organism>
<keyword evidence="3" id="KW-0064">Aspartyl protease</keyword>
<name>A0AAE3LEP3_9EURY</name>
<dbReference type="CDD" id="cd00518">
    <property type="entry name" value="H2MP"/>
    <property type="match status" value="1"/>
</dbReference>
<dbReference type="Gene3D" id="3.40.50.1450">
    <property type="entry name" value="HybD-like"/>
    <property type="match status" value="1"/>
</dbReference>
<dbReference type="GO" id="GO:0016485">
    <property type="term" value="P:protein processing"/>
    <property type="evidence" value="ECO:0007669"/>
    <property type="project" value="TreeGrafter"/>
</dbReference>
<dbReference type="InterPro" id="IPR000671">
    <property type="entry name" value="Peptidase_A31"/>
</dbReference>
<dbReference type="PANTHER" id="PTHR30302">
    <property type="entry name" value="HYDROGENASE 1 MATURATION PROTEASE"/>
    <property type="match status" value="1"/>
</dbReference>
<dbReference type="GO" id="GO:0008047">
    <property type="term" value="F:enzyme activator activity"/>
    <property type="evidence" value="ECO:0007669"/>
    <property type="project" value="InterPro"/>
</dbReference>
<dbReference type="InterPro" id="IPR023430">
    <property type="entry name" value="Pept_HybD-like_dom_sf"/>
</dbReference>
<evidence type="ECO:0000256" key="3">
    <source>
        <dbReference type="ARBA" id="ARBA00022750"/>
    </source>
</evidence>
<dbReference type="PANTHER" id="PTHR30302:SF1">
    <property type="entry name" value="HYDROGENASE 2 MATURATION PROTEASE"/>
    <property type="match status" value="1"/>
</dbReference>
<keyword evidence="4" id="KW-0378">Hydrolase</keyword>
<dbReference type="EMBL" id="JAOPKC010000003">
    <property type="protein sequence ID" value="MCU4717512.1"/>
    <property type="molecule type" value="Genomic_DNA"/>
</dbReference>
<dbReference type="RefSeq" id="WP_315908275.1">
    <property type="nucleotide sequence ID" value="NZ_JAOPKC010000003.1"/>
</dbReference>
<dbReference type="Pfam" id="PF01750">
    <property type="entry name" value="HycI"/>
    <property type="match status" value="1"/>
</dbReference>
<comment type="caution">
    <text evidence="6">The sequence shown here is derived from an EMBL/GenBank/DDBJ whole genome shotgun (WGS) entry which is preliminary data.</text>
</comment>
<evidence type="ECO:0000313" key="5">
    <source>
        <dbReference type="EMBL" id="MCU4717512.1"/>
    </source>
</evidence>
<protein>
    <submittedName>
        <fullName evidence="6">Hydrogenase maturation protease</fullName>
    </submittedName>
</protein>
<dbReference type="SUPFAM" id="SSF53163">
    <property type="entry name" value="HybD-like"/>
    <property type="match status" value="1"/>
</dbReference>
<evidence type="ECO:0000256" key="1">
    <source>
        <dbReference type="ARBA" id="ARBA00006814"/>
    </source>
</evidence>
<reference evidence="6" key="1">
    <citation type="submission" date="2023-02" db="EMBL/GenBank/DDBJ databases">
        <title>Enrichment on poylsaccharides allowed isolation of novel metabolic and taxonomic groups of Haloarchaea.</title>
        <authorList>
            <person name="Sorokin D.Y."/>
            <person name="Elcheninov A.G."/>
            <person name="Khizhniak T.V."/>
            <person name="Kolganova T.V."/>
            <person name="Kublanov I.V."/>
        </authorList>
    </citation>
    <scope>NUCLEOTIDE SEQUENCE</scope>
    <source>
        <strain evidence="5 7">HArc-curdl5-1</strain>
        <strain evidence="6">HArc-curdl7</strain>
    </source>
</reference>
<dbReference type="NCBIfam" id="TIGR00072">
    <property type="entry name" value="hydrog_prot"/>
    <property type="match status" value="1"/>
</dbReference>
<keyword evidence="7" id="KW-1185">Reference proteome</keyword>
<keyword evidence="2 6" id="KW-0645">Protease</keyword>